<reference evidence="1 2" key="1">
    <citation type="submission" date="2020-08" db="EMBL/GenBank/DDBJ databases">
        <title>A Genomic Blueprint of the Chicken Gut Microbiome.</title>
        <authorList>
            <person name="Gilroy R."/>
            <person name="Ravi A."/>
            <person name="Getino M."/>
            <person name="Pursley I."/>
            <person name="Horton D.L."/>
            <person name="Alikhan N.-F."/>
            <person name="Baker D."/>
            <person name="Gharbi K."/>
            <person name="Hall N."/>
            <person name="Watson M."/>
            <person name="Adriaenssens E.M."/>
            <person name="Foster-Nyarko E."/>
            <person name="Jarju S."/>
            <person name="Secka A."/>
            <person name="Antonio M."/>
            <person name="Oren A."/>
            <person name="Chaudhuri R."/>
            <person name="La Ragione R.M."/>
            <person name="Hildebrand F."/>
            <person name="Pallen M.J."/>
        </authorList>
    </citation>
    <scope>NUCLEOTIDE SEQUENCE [LARGE SCALE GENOMIC DNA]</scope>
    <source>
        <strain evidence="1 2">Sa4CVA2</strain>
    </source>
</reference>
<dbReference type="RefSeq" id="WP_191692266.1">
    <property type="nucleotide sequence ID" value="NZ_JACSQR010000031.1"/>
</dbReference>
<evidence type="ECO:0000313" key="2">
    <source>
        <dbReference type="Proteomes" id="UP000606724"/>
    </source>
</evidence>
<dbReference type="Proteomes" id="UP000606724">
    <property type="component" value="Unassembled WGS sequence"/>
</dbReference>
<proteinExistence type="predicted"/>
<sequence>MTNLLAKRFGTSPRLELLSGEWLKQGMGAKTVQFDIGQGGLPPEVNWEDKAAAIALIESRHAKALASLLVWGDNELWDWSECFDMVVEYLALKMFDRCVVDGREAPRGGKQTLKELSSLVARMTLHFELYDLWTIYTVEGRLLFSGIKMNDRTYSNYFLCYQRQMLNDLEELVHCINNDIAKYRSNLAISCELVESM</sequence>
<name>A0ABR8RKL8_9GAMM</name>
<organism evidence="1 2">
    <name type="scientific">Psychrobacter communis</name>
    <dbReference type="NCBI Taxonomy" id="2762238"/>
    <lineage>
        <taxon>Bacteria</taxon>
        <taxon>Pseudomonadati</taxon>
        <taxon>Pseudomonadota</taxon>
        <taxon>Gammaproteobacteria</taxon>
        <taxon>Moraxellales</taxon>
        <taxon>Moraxellaceae</taxon>
        <taxon>Psychrobacter</taxon>
    </lineage>
</organism>
<dbReference type="EMBL" id="JACSQR010000031">
    <property type="protein sequence ID" value="MBD7948349.1"/>
    <property type="molecule type" value="Genomic_DNA"/>
</dbReference>
<keyword evidence="2" id="KW-1185">Reference proteome</keyword>
<comment type="caution">
    <text evidence="1">The sequence shown here is derived from an EMBL/GenBank/DDBJ whole genome shotgun (WGS) entry which is preliminary data.</text>
</comment>
<evidence type="ECO:0000313" key="1">
    <source>
        <dbReference type="EMBL" id="MBD7948349.1"/>
    </source>
</evidence>
<gene>
    <name evidence="1" type="ORF">H9653_10060</name>
</gene>
<accession>A0ABR8RKL8</accession>
<protein>
    <submittedName>
        <fullName evidence="1">Uncharacterized protein</fullName>
    </submittedName>
</protein>